<dbReference type="GO" id="GO:0030170">
    <property type="term" value="F:pyridoxal phosphate binding"/>
    <property type="evidence" value="ECO:0007669"/>
    <property type="project" value="TreeGrafter"/>
</dbReference>
<dbReference type="InterPro" id="IPR015421">
    <property type="entry name" value="PyrdxlP-dep_Trfase_major"/>
</dbReference>
<comment type="similarity">
    <text evidence="2 5">Belongs to the DegT/DnrJ/EryC1 family.</text>
</comment>
<protein>
    <submittedName>
        <fullName evidence="6">dTDP-4-amino-4,6-dideoxygalactose transaminase</fullName>
    </submittedName>
</protein>
<feature type="active site" description="Proton acceptor" evidence="3">
    <location>
        <position position="182"/>
    </location>
</feature>
<dbReference type="GO" id="GO:0008483">
    <property type="term" value="F:transaminase activity"/>
    <property type="evidence" value="ECO:0007669"/>
    <property type="project" value="TreeGrafter"/>
</dbReference>
<evidence type="ECO:0000313" key="6">
    <source>
        <dbReference type="EMBL" id="RKQ92898.1"/>
    </source>
</evidence>
<keyword evidence="1 4" id="KW-0663">Pyridoxal phosphate</keyword>
<organism evidence="6 7">
    <name type="scientific">Solirubrobacter pauli</name>
    <dbReference type="NCBI Taxonomy" id="166793"/>
    <lineage>
        <taxon>Bacteria</taxon>
        <taxon>Bacillati</taxon>
        <taxon>Actinomycetota</taxon>
        <taxon>Thermoleophilia</taxon>
        <taxon>Solirubrobacterales</taxon>
        <taxon>Solirubrobacteraceae</taxon>
        <taxon>Solirubrobacter</taxon>
    </lineage>
</organism>
<comment type="caution">
    <text evidence="6">The sequence shown here is derived from an EMBL/GenBank/DDBJ whole genome shotgun (WGS) entry which is preliminary data.</text>
</comment>
<dbReference type="AlphaFoldDB" id="A0A660LCV6"/>
<dbReference type="Pfam" id="PF01041">
    <property type="entry name" value="DegT_DnrJ_EryC1"/>
    <property type="match status" value="1"/>
</dbReference>
<dbReference type="InterPro" id="IPR015424">
    <property type="entry name" value="PyrdxlP-dep_Trfase"/>
</dbReference>
<accession>A0A660LCV6</accession>
<dbReference type="OrthoDB" id="9804264at2"/>
<feature type="modified residue" description="N6-(pyridoxal phosphate)lysine" evidence="4">
    <location>
        <position position="182"/>
    </location>
</feature>
<dbReference type="Gene3D" id="3.40.640.10">
    <property type="entry name" value="Type I PLP-dependent aspartate aminotransferase-like (Major domain)"/>
    <property type="match status" value="1"/>
</dbReference>
<dbReference type="GO" id="GO:0000271">
    <property type="term" value="P:polysaccharide biosynthetic process"/>
    <property type="evidence" value="ECO:0007669"/>
    <property type="project" value="TreeGrafter"/>
</dbReference>
<keyword evidence="7" id="KW-1185">Reference proteome</keyword>
<dbReference type="RefSeq" id="WP_121250670.1">
    <property type="nucleotide sequence ID" value="NZ_RBIL01000001.1"/>
</dbReference>
<reference evidence="6 7" key="1">
    <citation type="submission" date="2018-10" db="EMBL/GenBank/DDBJ databases">
        <title>Genomic Encyclopedia of Archaeal and Bacterial Type Strains, Phase II (KMG-II): from individual species to whole genera.</title>
        <authorList>
            <person name="Goeker M."/>
        </authorList>
    </citation>
    <scope>NUCLEOTIDE SEQUENCE [LARGE SCALE GENOMIC DNA]</scope>
    <source>
        <strain evidence="6 7">DSM 14954</strain>
    </source>
</reference>
<gene>
    <name evidence="6" type="ORF">C8N24_2754</name>
</gene>
<evidence type="ECO:0000256" key="2">
    <source>
        <dbReference type="ARBA" id="ARBA00037999"/>
    </source>
</evidence>
<dbReference type="PIRSF" id="PIRSF000390">
    <property type="entry name" value="PLP_StrS"/>
    <property type="match status" value="1"/>
</dbReference>
<sequence length="358" mass="37012">MTSVPFQRPSPAGLEQIAAHYARSEAVGWYTRGPCVEELGRRAGALGGGYGVPVSSATSGLMLALRALSGAGDGRLVAIPSFTCAAVPGAVEWSGFRPLFVDVEPDGWHVDPAALEAAVEGREVAAVLVSATFGTPPPAEQLAGWASVAGAHGLPLIYDAAAGLGAADPFGALTAYSFEATKPAGFGEGGVLVTPDPKLAEELRRLANYGLRDGVVNTTVGINAKLSELGAAAGLAAMDGLEHLVAERRARGLALQEALRGADVRFQHGCEHSAWSATHVVVGSPRKRDAALTRARSLGVETRTLWDPPLHRHAAWSHAEHGGLAVTEHLAARSLALPMAADLTEAEIARIAEVFVAA</sequence>
<dbReference type="Proteomes" id="UP000278962">
    <property type="component" value="Unassembled WGS sequence"/>
</dbReference>
<dbReference type="PANTHER" id="PTHR30244:SF9">
    <property type="entry name" value="PROTEIN RV3402C"/>
    <property type="match status" value="1"/>
</dbReference>
<evidence type="ECO:0000256" key="5">
    <source>
        <dbReference type="RuleBase" id="RU004508"/>
    </source>
</evidence>
<dbReference type="SUPFAM" id="SSF53383">
    <property type="entry name" value="PLP-dependent transferases"/>
    <property type="match status" value="1"/>
</dbReference>
<evidence type="ECO:0000256" key="4">
    <source>
        <dbReference type="PIRSR" id="PIRSR000390-2"/>
    </source>
</evidence>
<dbReference type="PANTHER" id="PTHR30244">
    <property type="entry name" value="TRANSAMINASE"/>
    <property type="match status" value="1"/>
</dbReference>
<dbReference type="EMBL" id="RBIL01000001">
    <property type="protein sequence ID" value="RKQ92898.1"/>
    <property type="molecule type" value="Genomic_DNA"/>
</dbReference>
<evidence type="ECO:0000313" key="7">
    <source>
        <dbReference type="Proteomes" id="UP000278962"/>
    </source>
</evidence>
<proteinExistence type="inferred from homology"/>
<dbReference type="InterPro" id="IPR000653">
    <property type="entry name" value="DegT/StrS_aminotransferase"/>
</dbReference>
<evidence type="ECO:0000256" key="1">
    <source>
        <dbReference type="ARBA" id="ARBA00022898"/>
    </source>
</evidence>
<name>A0A660LCV6_9ACTN</name>
<evidence type="ECO:0000256" key="3">
    <source>
        <dbReference type="PIRSR" id="PIRSR000390-1"/>
    </source>
</evidence>